<keyword evidence="2" id="KW-1185">Reference proteome</keyword>
<proteinExistence type="predicted"/>
<comment type="caution">
    <text evidence="1">The sequence shown here is derived from an EMBL/GenBank/DDBJ whole genome shotgun (WGS) entry which is preliminary data.</text>
</comment>
<protein>
    <submittedName>
        <fullName evidence="1">Uncharacterized protein</fullName>
    </submittedName>
</protein>
<name>A0AAJ0F3C5_9PEZI</name>
<organism evidence="1 2">
    <name type="scientific">Echria macrotheca</name>
    <dbReference type="NCBI Taxonomy" id="438768"/>
    <lineage>
        <taxon>Eukaryota</taxon>
        <taxon>Fungi</taxon>
        <taxon>Dikarya</taxon>
        <taxon>Ascomycota</taxon>
        <taxon>Pezizomycotina</taxon>
        <taxon>Sordariomycetes</taxon>
        <taxon>Sordariomycetidae</taxon>
        <taxon>Sordariales</taxon>
        <taxon>Schizotheciaceae</taxon>
        <taxon>Echria</taxon>
    </lineage>
</organism>
<sequence length="209" mass="22948">MYLVVSLTLHTSLSSRLLRVLRPRSLTLSAQRRKDIGHPLVEDGSRSNSTSKVTIANTDLGIQQGREGIAVDKQVLILQVFFAQISILRHGQVVGRRRHARQLRARGGLIEVHVSQVQMSQSQINGSRRSRSLSRSIIKVTKTLNGQISEHVADLLAGSIDDGGINVQHSRFFARTATAHRAGHVVTQRPMALHVAVKKAVVLQTHCGS</sequence>
<dbReference type="AlphaFoldDB" id="A0AAJ0F3C5"/>
<evidence type="ECO:0000313" key="1">
    <source>
        <dbReference type="EMBL" id="KAK1753296.1"/>
    </source>
</evidence>
<gene>
    <name evidence="1" type="ORF">QBC47DRAFT_431759</name>
</gene>
<accession>A0AAJ0F3C5</accession>
<dbReference type="Proteomes" id="UP001239445">
    <property type="component" value="Unassembled WGS sequence"/>
</dbReference>
<reference evidence="1" key="1">
    <citation type="submission" date="2023-06" db="EMBL/GenBank/DDBJ databases">
        <title>Genome-scale phylogeny and comparative genomics of the fungal order Sordariales.</title>
        <authorList>
            <consortium name="Lawrence Berkeley National Laboratory"/>
            <person name="Hensen N."/>
            <person name="Bonometti L."/>
            <person name="Westerberg I."/>
            <person name="Brannstrom I.O."/>
            <person name="Guillou S."/>
            <person name="Cros-Aarteil S."/>
            <person name="Calhoun S."/>
            <person name="Haridas S."/>
            <person name="Kuo A."/>
            <person name="Mondo S."/>
            <person name="Pangilinan J."/>
            <person name="Riley R."/>
            <person name="Labutti K."/>
            <person name="Andreopoulos B."/>
            <person name="Lipzen A."/>
            <person name="Chen C."/>
            <person name="Yanf M."/>
            <person name="Daum C."/>
            <person name="Ng V."/>
            <person name="Clum A."/>
            <person name="Steindorff A."/>
            <person name="Ohm R."/>
            <person name="Martin F."/>
            <person name="Silar P."/>
            <person name="Natvig D."/>
            <person name="Lalanne C."/>
            <person name="Gautier V."/>
            <person name="Ament-Velasquez S.L."/>
            <person name="Kruys A."/>
            <person name="Hutchinson M.I."/>
            <person name="Powell A.J."/>
            <person name="Barry K."/>
            <person name="Miller A.N."/>
            <person name="Grigoriev I.V."/>
            <person name="Debuchy R."/>
            <person name="Gladieux P."/>
            <person name="Thoren M.H."/>
            <person name="Johannesson H."/>
        </authorList>
    </citation>
    <scope>NUCLEOTIDE SEQUENCE</scope>
    <source>
        <strain evidence="1">PSN4</strain>
    </source>
</reference>
<evidence type="ECO:0000313" key="2">
    <source>
        <dbReference type="Proteomes" id="UP001239445"/>
    </source>
</evidence>
<dbReference type="EMBL" id="MU839838">
    <property type="protein sequence ID" value="KAK1753296.1"/>
    <property type="molecule type" value="Genomic_DNA"/>
</dbReference>